<comment type="caution">
    <text evidence="1">The sequence shown here is derived from an EMBL/GenBank/DDBJ whole genome shotgun (WGS) entry which is preliminary data.</text>
</comment>
<dbReference type="EMBL" id="NJGC01000009">
    <property type="protein sequence ID" value="PAM71844.1"/>
    <property type="molecule type" value="Genomic_DNA"/>
</dbReference>
<evidence type="ECO:0000313" key="1">
    <source>
        <dbReference type="EMBL" id="PAM64687.1"/>
    </source>
</evidence>
<dbReference type="EMBL" id="NJGC01000149">
    <property type="protein sequence ID" value="PAM64687.1"/>
    <property type="molecule type" value="Genomic_DNA"/>
</dbReference>
<sequence length="105" mass="10932">MLLSGLAVSATAFVGTLLLQYVERGGVAETNAMGLAGIVCGAGFAQNPLEPRRADVARRIVNLRLGRVAAIIVPVIGRRFGGGLRSMPSFPADSRLAAQAGRGQW</sequence>
<accession>A0A270MY07</accession>
<keyword evidence="1" id="KW-0614">Plasmid</keyword>
<name>A0A270MY07_STEMA</name>
<gene>
    <name evidence="2" type="ORF">CEK00_09645</name>
    <name evidence="1" type="ORF">CEK00_21965</name>
</gene>
<evidence type="ECO:0000313" key="3">
    <source>
        <dbReference type="Proteomes" id="UP000216433"/>
    </source>
</evidence>
<evidence type="ECO:0000313" key="2">
    <source>
        <dbReference type="EMBL" id="PAM71844.1"/>
    </source>
</evidence>
<organism evidence="1 3">
    <name type="scientific">Stenotrophomonas maltophilia</name>
    <name type="common">Pseudomonas maltophilia</name>
    <name type="synonym">Xanthomonas maltophilia</name>
    <dbReference type="NCBI Taxonomy" id="40324"/>
    <lineage>
        <taxon>Bacteria</taxon>
        <taxon>Pseudomonadati</taxon>
        <taxon>Pseudomonadota</taxon>
        <taxon>Gammaproteobacteria</taxon>
        <taxon>Lysobacterales</taxon>
        <taxon>Lysobacteraceae</taxon>
        <taxon>Stenotrophomonas</taxon>
        <taxon>Stenotrophomonas maltophilia group</taxon>
    </lineage>
</organism>
<reference evidence="1 3" key="1">
    <citation type="submission" date="2017-06" db="EMBL/GenBank/DDBJ databases">
        <title>Genome sequencing and assembly of Stenotrophomonas maltophilia DF07.</title>
        <authorList>
            <person name="Iyer R."/>
        </authorList>
    </citation>
    <scope>NUCLEOTIDE SEQUENCE [LARGE SCALE GENOMIC DNA]</scope>
    <source>
        <strain evidence="1 3">DF07</strain>
        <plasmid evidence="1">unnamed1</plasmid>
    </source>
</reference>
<protein>
    <submittedName>
        <fullName evidence="1">Uncharacterized protein</fullName>
    </submittedName>
</protein>
<geneLocation type="plasmid" evidence="1">
    <name>unnamed1</name>
</geneLocation>
<dbReference type="AlphaFoldDB" id="A0A270MY07"/>
<dbReference type="Proteomes" id="UP000216433">
    <property type="component" value="Unassembled WGS sequence"/>
</dbReference>
<proteinExistence type="predicted"/>